<feature type="region of interest" description="Disordered" evidence="6">
    <location>
        <begin position="1387"/>
        <end position="1447"/>
    </location>
</feature>
<feature type="compositionally biased region" description="Basic and acidic residues" evidence="6">
    <location>
        <begin position="1010"/>
        <end position="1028"/>
    </location>
</feature>
<evidence type="ECO:0000313" key="10">
    <source>
        <dbReference type="RefSeq" id="XP_029297607.1"/>
    </source>
</evidence>
<dbReference type="PANTHER" id="PTHR45842">
    <property type="entry name" value="SYNAPTIC ADHESION-LIKE MOLECULE SALM"/>
    <property type="match status" value="1"/>
</dbReference>
<dbReference type="InterPro" id="IPR013783">
    <property type="entry name" value="Ig-like_fold"/>
</dbReference>
<dbReference type="SMART" id="SM00406">
    <property type="entry name" value="IGv"/>
    <property type="match status" value="3"/>
</dbReference>
<evidence type="ECO:0000256" key="7">
    <source>
        <dbReference type="SAM" id="SignalP"/>
    </source>
</evidence>
<evidence type="ECO:0000256" key="6">
    <source>
        <dbReference type="SAM" id="MobiDB-lite"/>
    </source>
</evidence>
<feature type="region of interest" description="Disordered" evidence="6">
    <location>
        <begin position="1219"/>
        <end position="1267"/>
    </location>
</feature>
<feature type="compositionally biased region" description="Basic and acidic residues" evidence="6">
    <location>
        <begin position="1110"/>
        <end position="1129"/>
    </location>
</feature>
<feature type="compositionally biased region" description="Polar residues" evidence="6">
    <location>
        <begin position="1157"/>
        <end position="1177"/>
    </location>
</feature>
<keyword evidence="3" id="KW-0677">Repeat</keyword>
<dbReference type="InterPro" id="IPR013106">
    <property type="entry name" value="Ig_V-set"/>
</dbReference>
<feature type="compositionally biased region" description="Basic and acidic residues" evidence="6">
    <location>
        <begin position="894"/>
        <end position="904"/>
    </location>
</feature>
<keyword evidence="1" id="KW-0433">Leucine-rich repeat</keyword>
<feature type="domain" description="Ig-like" evidence="8">
    <location>
        <begin position="2106"/>
        <end position="2201"/>
    </location>
</feature>
<feature type="compositionally biased region" description="Polar residues" evidence="6">
    <location>
        <begin position="1134"/>
        <end position="1144"/>
    </location>
</feature>
<feature type="compositionally biased region" description="Low complexity" evidence="6">
    <location>
        <begin position="1145"/>
        <end position="1156"/>
    </location>
</feature>
<dbReference type="Gene3D" id="2.60.40.10">
    <property type="entry name" value="Immunoglobulins"/>
    <property type="match status" value="12"/>
</dbReference>
<dbReference type="InterPro" id="IPR001611">
    <property type="entry name" value="Leu-rich_rpt"/>
</dbReference>
<feature type="signal peptide" evidence="7">
    <location>
        <begin position="1"/>
        <end position="35"/>
    </location>
</feature>
<feature type="domain" description="Ig-like" evidence="8">
    <location>
        <begin position="479"/>
        <end position="580"/>
    </location>
</feature>
<dbReference type="SMART" id="SM00409">
    <property type="entry name" value="IG"/>
    <property type="match status" value="11"/>
</dbReference>
<dbReference type="FunFam" id="2.60.40.10:FF:001377">
    <property type="entry name" value="Matrix remodeling associated 5"/>
    <property type="match status" value="1"/>
</dbReference>
<feature type="compositionally biased region" description="Polar residues" evidence="6">
    <location>
        <begin position="1428"/>
        <end position="1447"/>
    </location>
</feature>
<dbReference type="InterPro" id="IPR036179">
    <property type="entry name" value="Ig-like_dom_sf"/>
</dbReference>
<keyword evidence="4" id="KW-1015">Disulfide bond</keyword>
<feature type="compositionally biased region" description="Polar residues" evidence="6">
    <location>
        <begin position="979"/>
        <end position="988"/>
    </location>
</feature>
<dbReference type="OrthoDB" id="10062932at2759"/>
<feature type="domain" description="Ig-like" evidence="8">
    <location>
        <begin position="2304"/>
        <end position="2393"/>
    </location>
</feature>
<dbReference type="Pfam" id="PF07679">
    <property type="entry name" value="I-set"/>
    <property type="match status" value="6"/>
</dbReference>
<feature type="compositionally biased region" description="Basic and acidic residues" evidence="6">
    <location>
        <begin position="1178"/>
        <end position="1204"/>
    </location>
</feature>
<evidence type="ECO:0000256" key="5">
    <source>
        <dbReference type="ARBA" id="ARBA00023180"/>
    </source>
</evidence>
<dbReference type="InterPro" id="IPR013098">
    <property type="entry name" value="Ig_I-set"/>
</dbReference>
<feature type="region of interest" description="Disordered" evidence="6">
    <location>
        <begin position="1279"/>
        <end position="1302"/>
    </location>
</feature>
<feature type="domain" description="Ig-like" evidence="8">
    <location>
        <begin position="1599"/>
        <end position="1689"/>
    </location>
</feature>
<gene>
    <name evidence="10" type="primary">LOC115014709</name>
</gene>
<dbReference type="Gene3D" id="3.80.10.10">
    <property type="entry name" value="Ribonuclease Inhibitor"/>
    <property type="match status" value="2"/>
</dbReference>
<dbReference type="FunFam" id="2.60.40.10:FF:001306">
    <property type="entry name" value="Matrix remodeling associated 5"/>
    <property type="match status" value="1"/>
</dbReference>
<feature type="domain" description="Ig-like" evidence="8">
    <location>
        <begin position="1501"/>
        <end position="1591"/>
    </location>
</feature>
<dbReference type="SMART" id="SM00369">
    <property type="entry name" value="LRR_TYP"/>
    <property type="match status" value="5"/>
</dbReference>
<dbReference type="InterPro" id="IPR032675">
    <property type="entry name" value="LRR_dom_sf"/>
</dbReference>
<feature type="compositionally biased region" description="Pro residues" evidence="6">
    <location>
        <begin position="1402"/>
        <end position="1427"/>
    </location>
</feature>
<organism evidence="9 10">
    <name type="scientific">Cottoperca gobio</name>
    <name type="common">Frogmouth</name>
    <name type="synonym">Aphritis gobio</name>
    <dbReference type="NCBI Taxonomy" id="56716"/>
    <lineage>
        <taxon>Eukaryota</taxon>
        <taxon>Metazoa</taxon>
        <taxon>Chordata</taxon>
        <taxon>Craniata</taxon>
        <taxon>Vertebrata</taxon>
        <taxon>Euteleostomi</taxon>
        <taxon>Actinopterygii</taxon>
        <taxon>Neopterygii</taxon>
        <taxon>Teleostei</taxon>
        <taxon>Neoteleostei</taxon>
        <taxon>Acanthomorphata</taxon>
        <taxon>Eupercaria</taxon>
        <taxon>Perciformes</taxon>
        <taxon>Notothenioidei</taxon>
        <taxon>Bovichtidae</taxon>
        <taxon>Cottoperca</taxon>
    </lineage>
</organism>
<feature type="compositionally biased region" description="Low complexity" evidence="6">
    <location>
        <begin position="946"/>
        <end position="978"/>
    </location>
</feature>
<feature type="domain" description="Ig-like" evidence="8">
    <location>
        <begin position="1699"/>
        <end position="1792"/>
    </location>
</feature>
<evidence type="ECO:0000256" key="4">
    <source>
        <dbReference type="ARBA" id="ARBA00023157"/>
    </source>
</evidence>
<reference evidence="10" key="1">
    <citation type="submission" date="2025-08" db="UniProtKB">
        <authorList>
            <consortium name="RefSeq"/>
        </authorList>
    </citation>
    <scope>IDENTIFICATION</scope>
</reference>
<dbReference type="Pfam" id="PF13855">
    <property type="entry name" value="LRR_8"/>
    <property type="match status" value="1"/>
</dbReference>
<keyword evidence="2 7" id="KW-0732">Signal</keyword>
<evidence type="ECO:0000259" key="8">
    <source>
        <dbReference type="PROSITE" id="PS50835"/>
    </source>
</evidence>
<keyword evidence="9" id="KW-1185">Reference proteome</keyword>
<dbReference type="SMART" id="SM00408">
    <property type="entry name" value="IGc2"/>
    <property type="match status" value="12"/>
</dbReference>
<dbReference type="FunFam" id="2.60.40.10:FF:001402">
    <property type="entry name" value="Matrix remodeling associated 5"/>
    <property type="match status" value="1"/>
</dbReference>
<feature type="domain" description="Ig-like" evidence="8">
    <location>
        <begin position="2012"/>
        <end position="2100"/>
    </location>
</feature>
<evidence type="ECO:0000256" key="3">
    <source>
        <dbReference type="ARBA" id="ARBA00022737"/>
    </source>
</evidence>
<dbReference type="CDD" id="cd00096">
    <property type="entry name" value="Ig"/>
    <property type="match status" value="4"/>
</dbReference>
<feature type="chain" id="PRO_5027123485" evidence="7">
    <location>
        <begin position="36"/>
        <end position="2494"/>
    </location>
</feature>
<dbReference type="RefSeq" id="XP_029297607.1">
    <property type="nucleotide sequence ID" value="XM_029441747.1"/>
</dbReference>
<dbReference type="PANTHER" id="PTHR45842:SF25">
    <property type="entry name" value="CARBOXYPEPTIDASE N SUBUNIT 2-LIKE"/>
    <property type="match status" value="1"/>
</dbReference>
<dbReference type="InterPro" id="IPR000483">
    <property type="entry name" value="Cys-rich_flank_reg_C"/>
</dbReference>
<dbReference type="PROSITE" id="PS50835">
    <property type="entry name" value="IG_LIKE"/>
    <property type="match status" value="11"/>
</dbReference>
<evidence type="ECO:0000313" key="9">
    <source>
        <dbReference type="Proteomes" id="UP000504630"/>
    </source>
</evidence>
<feature type="compositionally biased region" description="Basic and acidic residues" evidence="6">
    <location>
        <begin position="830"/>
        <end position="843"/>
    </location>
</feature>
<dbReference type="Proteomes" id="UP000504630">
    <property type="component" value="Chromosome 10"/>
</dbReference>
<proteinExistence type="predicted"/>
<keyword evidence="5" id="KW-0325">Glycoprotein</keyword>
<feature type="domain" description="Ig-like" evidence="8">
    <location>
        <begin position="2399"/>
        <end position="2494"/>
    </location>
</feature>
<dbReference type="Pfam" id="PF13927">
    <property type="entry name" value="Ig_3"/>
    <property type="match status" value="5"/>
</dbReference>
<feature type="domain" description="Ig-like" evidence="8">
    <location>
        <begin position="1909"/>
        <end position="2004"/>
    </location>
</feature>
<dbReference type="InterPro" id="IPR000372">
    <property type="entry name" value="LRRNT"/>
</dbReference>
<feature type="region of interest" description="Disordered" evidence="6">
    <location>
        <begin position="797"/>
        <end position="1205"/>
    </location>
</feature>
<evidence type="ECO:0000256" key="2">
    <source>
        <dbReference type="ARBA" id="ARBA00022729"/>
    </source>
</evidence>
<dbReference type="InParanoid" id="A0A6J2QJU1"/>
<dbReference type="InterPro" id="IPR003599">
    <property type="entry name" value="Ig_sub"/>
</dbReference>
<dbReference type="SMART" id="SM00013">
    <property type="entry name" value="LRRNT"/>
    <property type="match status" value="1"/>
</dbReference>
<dbReference type="InterPro" id="IPR003591">
    <property type="entry name" value="Leu-rich_rpt_typical-subtyp"/>
</dbReference>
<feature type="compositionally biased region" description="Low complexity" evidence="6">
    <location>
        <begin position="797"/>
        <end position="810"/>
    </location>
</feature>
<dbReference type="KEGG" id="cgob:115014709"/>
<evidence type="ECO:0000256" key="1">
    <source>
        <dbReference type="ARBA" id="ARBA00022614"/>
    </source>
</evidence>
<feature type="domain" description="Ig-like" evidence="8">
    <location>
        <begin position="588"/>
        <end position="678"/>
    </location>
</feature>
<accession>A0A6J2QJU1</accession>
<dbReference type="SMART" id="SM00082">
    <property type="entry name" value="LRRCT"/>
    <property type="match status" value="1"/>
</dbReference>
<dbReference type="InterPro" id="IPR050467">
    <property type="entry name" value="LRFN"/>
</dbReference>
<feature type="domain" description="Ig-like" evidence="8">
    <location>
        <begin position="2212"/>
        <end position="2299"/>
    </location>
</feature>
<feature type="compositionally biased region" description="Basic residues" evidence="6">
    <location>
        <begin position="913"/>
        <end position="936"/>
    </location>
</feature>
<dbReference type="InterPro" id="IPR003598">
    <property type="entry name" value="Ig_sub2"/>
</dbReference>
<protein>
    <submittedName>
        <fullName evidence="10">Matrix-remodeling-associated protein 5</fullName>
    </submittedName>
</protein>
<dbReference type="SUPFAM" id="SSF52058">
    <property type="entry name" value="L domain-like"/>
    <property type="match status" value="1"/>
</dbReference>
<dbReference type="InterPro" id="IPR007110">
    <property type="entry name" value="Ig-like_dom"/>
</dbReference>
<name>A0A6J2QJU1_COTGO</name>
<dbReference type="GeneID" id="115014709"/>
<feature type="compositionally biased region" description="Basic and acidic residues" evidence="6">
    <location>
        <begin position="1057"/>
        <end position="1103"/>
    </location>
</feature>
<sequence>MALWWCANIFCRLAAAWFPLLFSSLLWQTISPIHAIPSCPQSCSCPGVKEVHCTFRHLTTIPKIFPKDTERLNLGYNSLTEVEGSEFRSLRQLEMLMLHGNDISTVNPGAFYSLRSLQILKLSYNKLTSVNPGLFEGLVSLIRLHLDHNLLDFIEPYSFSGLTSLKLLQLEGNLLKEIHPHTFITVSLLGSFWTSGLKHLHLSDNLLEQLPAAALKTAPRLELLSLHGNPWTCDCQLHWLVEWSSTRDGVIKCKKERGSSETCPQCSSPQTLNGTLWLGLTPDKLTCERPALQSALKQWDNPVWAESEAEPDLPYTRDFEKPLGHLTVVLSDSHGNSAHVACDVRHPGDSSPMTWTVNPRSPGELTVNVSLVTVLECEIDRETLQNLWQLVAYYYESPAILERGQQRGNASGVTYQYVQAINENSPYFTELKGYLVAEPSWLLQPRVTLRLNRQQTTTKKLVMDFTTVITKHINSHRGPEDENDLAVSWALIRRGTAGRVKTALEGSKVILECNVVSSDPEVKLEWMLPDLSIVEDATDRTEISERGELVILNATQSDSGLYHCMVRIKAGVDFMPLRLTIKGLSLSPTAFNGQKIVVEKGHSFSLPCDVTSVLPSQTMWYLPKNQILLPTQQTRRTEMMKNGTLVVRRLTPEDAGEYTCLTSNLYGVDMLSHMVEVTAEKAPDRSKLQTAKKQQNLLVGVEEGEGSGGNYQEIIRPFATQFPKKVGTQQRNPNGFSKRIRIKDSKRKPNKSVKELDPNRWAEILAKANAKPSVALPTEQSLPEPSTEAVQTIAFKPTTTTATTLNNLPPTTTPPVIRKETTNVPIITKAKTEAYSTEKKGDNSETPESLPEVLLPPPPRNTEPTPNRVGGTAGKAEAVTDPPAVGTPQLVDQSENKHSGEGRRNHNIVPGKSNRRRPPYRRRKPPMVRVRPHGHPFYHSSNKPQTTVPPTTTTTPKTSTTTTTTTTTMTTTPVPTTVQNYETSSAEYQTEEDEGAYYEEYNYKDGGSSDTKEDLNSKTPHTTHDLDSSRTTLPSDREKDVGSSPPNPKMIVTPKLDSTRHPTERIVEENLKESESQRVDIRTQTEENGRENKDLAGETEREVITAMEGQGKHKLDSESSEKDADKSVKEWVSQGYNTQDNIQLTTQNRPRPNTRTSPEQNTPTQVRTSSSKVITSHSTRDRTREEVTPKEDKEVNKPKAKPEIHMFPIIEPVHPWLHQNKQGGRQTTTSRTTHTNQDRNTGRQGEINPGRHSQPPRIPPTSRWPSHHHHYPLYPSWSGQRPFSHPRQGPGSHPVSTHRPWPLPHPWAQIPVVTNRPEITAETVKPTTTVSGTTENSRVTLPNPHLSHHHQQQNHHVDGRTQTRDQLFLSRLRNRYRQAQLDRIAQLGRMVTPKPRTSYHNPPSPITPKPNPQSPHRPYNSKPPPPTGSYTYNLQPLNPAKPSSSSFSGFIPTPRPYHPTTPGVLYGGWWPVGAGRISSRRPTAAPPFPWVFGAGSGGLKPHINTVTTASVSVLAESDVFLPCKVTGNPEPSIAWTKVSTGATIPANTKHGPRFEVFKNGTFVIKNIQLQDRGQYLCTAQNSFGSDRMVITLAVQTEAPKIRPPTSTEIAVYLGKNAILDCLASGKPPAQISWILPDRTFVRDIGSVHTPLSRMSLLQNGTLQIHSLNFSSKGDYKCIASNAAGADTITYHLHVAALPPSIREDAMDTVIIQPGRSVYVHCSVKGEPVPALKWTLPAGVHVKPTQYLGRRLFVFPNGTLYMKNVSPADAGSYECLATNPVGIAKRTVQLEVRADPPSFSHQPPPLPIPPTQRHGVPSQQHSVSAMYSSAVYLHCPESTGSTRGTIWQLPSKTIMEHRYSPERPIKVFRNGTLRILQLTELDGGNYLCVFQRPNGEDMELFQVEVLMTPPRIEHVRTAQTRVTFGQNFQVDCVATGLPDPEVTWSLPDGTLINNALQSDDSGLRNRRYVIFGNGTLLLQQMGKRDEGDYTCYAKNKLGKDERKVSVKVGPNAPKIMSKSQSLVTIKLGESAKLSCQATGEPTPKIMWISPRNDVISMSSDKFQIMDDGMLVVKKVILADEGKYACVARNSAGDDVKNMKLEAEVQEPFINSMKGRSTTKVLAVSYQTAHLDCRAEGKPEPRLSWVTPYGHSLPTPYLGGRFQVHRNGSLELRGVRKADEGRYICLAKNNLGEASLLVELDVVSIAEKPSFAVPNIEILPIKQDTGAFMLECPARGKPNPEFAWVLPNGTMLTPGVRLQRFTHHPGNGTLQISQPVASDKGVYRCLAKNVAGQAEKRYALEAGRKPVIRGTTGGMKITYGLNLNLPCTVDGWPQASITWTLPNGLVLDKPQTIGRVTFLANSTLQLRHVATFDRGTYICKAFNSFGSSTLSYPVSVMVFPPRVTNTLTSITRVNRGSPVKLNCVATGIPKPDISWTLPGRTTLVPHNRFTVQGGIHMTEEGSLVIQNPMLMNSGIYKCNAKNALGTDFKSTYLQVV</sequence>
<dbReference type="SUPFAM" id="SSF48726">
    <property type="entry name" value="Immunoglobulin"/>
    <property type="match status" value="12"/>
</dbReference>